<evidence type="ECO:0000313" key="5">
    <source>
        <dbReference type="Ensembl" id="ENSGWIP00000000600.1"/>
    </source>
</evidence>
<dbReference type="CTD" id="100148175"/>
<feature type="compositionally biased region" description="Polar residues" evidence="4">
    <location>
        <begin position="357"/>
        <end position="368"/>
    </location>
</feature>
<dbReference type="RefSeq" id="XP_028312075.1">
    <property type="nucleotide sequence ID" value="XM_028456274.1"/>
</dbReference>
<feature type="compositionally biased region" description="Basic and acidic residues" evidence="4">
    <location>
        <begin position="339"/>
        <end position="351"/>
    </location>
</feature>
<feature type="compositionally biased region" description="Polar residues" evidence="4">
    <location>
        <begin position="425"/>
        <end position="444"/>
    </location>
</feature>
<protein>
    <submittedName>
        <fullName evidence="5">Cerebellar degeneration-related protein 2-like</fullName>
    </submittedName>
</protein>
<comment type="similarity">
    <text evidence="1">Belongs to the CDR2 family.</text>
</comment>
<gene>
    <name evidence="5" type="primary">cdr2a</name>
</gene>
<reference evidence="5" key="2">
    <citation type="submission" date="2025-08" db="UniProtKB">
        <authorList>
            <consortium name="Ensembl"/>
        </authorList>
    </citation>
    <scope>IDENTIFICATION</scope>
</reference>
<feature type="coiled-coil region" evidence="3">
    <location>
        <begin position="261"/>
        <end position="305"/>
    </location>
</feature>
<organism evidence="5 6">
    <name type="scientific">Gouania willdenowi</name>
    <name type="common">Blunt-snouted clingfish</name>
    <name type="synonym">Lepadogaster willdenowi</name>
    <dbReference type="NCBI Taxonomy" id="441366"/>
    <lineage>
        <taxon>Eukaryota</taxon>
        <taxon>Metazoa</taxon>
        <taxon>Chordata</taxon>
        <taxon>Craniata</taxon>
        <taxon>Vertebrata</taxon>
        <taxon>Euteleostomi</taxon>
        <taxon>Actinopterygii</taxon>
        <taxon>Neopterygii</taxon>
        <taxon>Teleostei</taxon>
        <taxon>Neoteleostei</taxon>
        <taxon>Acanthomorphata</taxon>
        <taxon>Ovalentaria</taxon>
        <taxon>Blenniimorphae</taxon>
        <taxon>Blenniiformes</taxon>
        <taxon>Gobiesocoidei</taxon>
        <taxon>Gobiesocidae</taxon>
        <taxon>Gobiesocinae</taxon>
        <taxon>Gouania</taxon>
    </lineage>
</organism>
<proteinExistence type="inferred from homology"/>
<evidence type="ECO:0000256" key="3">
    <source>
        <dbReference type="SAM" id="Coils"/>
    </source>
</evidence>
<sequence>MPRCCRQQTIHTVLWRGCGSHYYTLLTEQDSGGVCSVPGVEMLAGVILEEEFEKNGEVWYEQHDLEHDLRLAAELGKSLLSKNHDLEQALQQMYSTNQEQLQEIEYLTRQMDLLRHMNDHHAKVYEQLDISTRDLEHSNKTLLQENRLAQQKIHSLTQIIEGLQTQTEDLQTQVSQFKAEKEKHNNSEQTERCSLGARSVSCLKELNDLHNSRYPTHITDGLWSPRSSLSNKHTDPQEENQALHRSIQTLQSQISAERSHRLAAQREIELTVSENRSLEERLALLTGCRARQQELEDEVEQLRLLWRADCAKRRPTQLLLPDTVFFAAEESAVPSLTEQQEKVENVEEPRRTHVRPRSNSDGSLRTTSPEEISLVHDQLCIRRTEAVKQRGVSLLNEVDAQYSALQVKYEALLQRCQQATDGLSHKSVQTSSSPCVSTRNHQQPSSSAGSSVSTWLQEDAQLPEYKSLFKEIFTRLQKTKEDLSENRRSHWDAIFPCSAK</sequence>
<feature type="coiled-coil region" evidence="3">
    <location>
        <begin position="146"/>
        <end position="187"/>
    </location>
</feature>
<evidence type="ECO:0000256" key="2">
    <source>
        <dbReference type="ARBA" id="ARBA00023054"/>
    </source>
</evidence>
<reference evidence="5" key="3">
    <citation type="submission" date="2025-09" db="UniProtKB">
        <authorList>
            <consortium name="Ensembl"/>
        </authorList>
    </citation>
    <scope>IDENTIFICATION</scope>
</reference>
<accession>A0A8C5D0X7</accession>
<evidence type="ECO:0000313" key="6">
    <source>
        <dbReference type="Proteomes" id="UP000694680"/>
    </source>
</evidence>
<keyword evidence="6" id="KW-1185">Reference proteome</keyword>
<dbReference type="GeneID" id="114469039"/>
<feature type="region of interest" description="Disordered" evidence="4">
    <location>
        <begin position="336"/>
        <end position="368"/>
    </location>
</feature>
<keyword evidence="2 3" id="KW-0175">Coiled coil</keyword>
<name>A0A8C5D0X7_GOUWI</name>
<dbReference type="PANTHER" id="PTHR19232">
    <property type="entry name" value="CENTROCORTIN FAMILY MEMBER"/>
    <property type="match status" value="1"/>
</dbReference>
<dbReference type="Proteomes" id="UP000694680">
    <property type="component" value="Chromosome 8"/>
</dbReference>
<dbReference type="InterPro" id="IPR026079">
    <property type="entry name" value="CDR2"/>
</dbReference>
<dbReference type="Ensembl" id="ENSGWIT00000000662.1">
    <property type="protein sequence ID" value="ENSGWIP00000000600.1"/>
    <property type="gene ID" value="ENSGWIG00000000393.1"/>
</dbReference>
<feature type="region of interest" description="Disordered" evidence="4">
    <location>
        <begin position="425"/>
        <end position="452"/>
    </location>
</feature>
<evidence type="ECO:0000256" key="1">
    <source>
        <dbReference type="ARBA" id="ARBA00009019"/>
    </source>
</evidence>
<evidence type="ECO:0000256" key="4">
    <source>
        <dbReference type="SAM" id="MobiDB-lite"/>
    </source>
</evidence>
<reference evidence="5" key="1">
    <citation type="submission" date="2020-06" db="EMBL/GenBank/DDBJ databases">
        <authorList>
            <consortium name="Wellcome Sanger Institute Data Sharing"/>
        </authorList>
    </citation>
    <scope>NUCLEOTIDE SEQUENCE [LARGE SCALE GENOMIC DNA]</scope>
</reference>
<dbReference type="AlphaFoldDB" id="A0A8C5D0X7"/>
<dbReference type="PANTHER" id="PTHR19232:SF1">
    <property type="entry name" value="CEREBELLAR DEGENERATION-RELATED PROTEIN 2"/>
    <property type="match status" value="1"/>
</dbReference>
<dbReference type="OrthoDB" id="10059415at2759"/>